<protein>
    <submittedName>
        <fullName evidence="1">Uncharacterized protein</fullName>
    </submittedName>
</protein>
<dbReference type="Proteomes" id="UP000199584">
    <property type="component" value="Unassembled WGS sequence"/>
</dbReference>
<reference evidence="2" key="1">
    <citation type="submission" date="2016-10" db="EMBL/GenBank/DDBJ databases">
        <authorList>
            <person name="Varghese N."/>
            <person name="Submissions S."/>
        </authorList>
    </citation>
    <scope>NUCLEOTIDE SEQUENCE [LARGE SCALE GENOMIC DNA]</scope>
    <source>
        <strain evidence="2">DSM 3669</strain>
    </source>
</reference>
<evidence type="ECO:0000313" key="1">
    <source>
        <dbReference type="EMBL" id="SFR08336.1"/>
    </source>
</evidence>
<sequence>MPPPEEMQQLEREALNANLIVTLGDEEVARFDLKPNTVEEKASL</sequence>
<evidence type="ECO:0000313" key="2">
    <source>
        <dbReference type="Proteomes" id="UP000199584"/>
    </source>
</evidence>
<keyword evidence="2" id="KW-1185">Reference proteome</keyword>
<organism evidence="1 2">
    <name type="scientific">Desulfoscipio geothermicus DSM 3669</name>
    <dbReference type="NCBI Taxonomy" id="1121426"/>
    <lineage>
        <taxon>Bacteria</taxon>
        <taxon>Bacillati</taxon>
        <taxon>Bacillota</taxon>
        <taxon>Clostridia</taxon>
        <taxon>Eubacteriales</taxon>
        <taxon>Desulfallaceae</taxon>
        <taxon>Desulfoscipio</taxon>
    </lineage>
</organism>
<dbReference type="AlphaFoldDB" id="A0A1I6DSC4"/>
<accession>A0A1I6DSC4</accession>
<name>A0A1I6DSC4_9FIRM</name>
<gene>
    <name evidence="1" type="ORF">SAMN05660706_11662</name>
</gene>
<dbReference type="EMBL" id="FOYM01000016">
    <property type="protein sequence ID" value="SFR08336.1"/>
    <property type="molecule type" value="Genomic_DNA"/>
</dbReference>
<proteinExistence type="predicted"/>